<sequence>MASKSKDVRIEQLRIFQKKLDLRLQQLTQKGIGEKEAQKDPLVKSLKSKIKETNIRIKAIEKFVKLAEALGQAKVQKQAELAAKKEEKSEQKQVEPKQKKGDKESKKQPVSSGEEKPKKQKKQSSETEETPQKQTSKKKEE</sequence>
<dbReference type="AlphaFoldDB" id="A0A0W8FUD8"/>
<accession>A0A0W8FUD8</accession>
<reference evidence="2" key="1">
    <citation type="journal article" date="2015" name="Proc. Natl. Acad. Sci. U.S.A.">
        <title>Networks of energetic and metabolic interactions define dynamics in microbial communities.</title>
        <authorList>
            <person name="Embree M."/>
            <person name="Liu J.K."/>
            <person name="Al-Bassam M.M."/>
            <person name="Zengler K."/>
        </authorList>
    </citation>
    <scope>NUCLEOTIDE SEQUENCE</scope>
</reference>
<proteinExistence type="predicted"/>
<gene>
    <name evidence="2" type="ORF">ASZ90_005725</name>
</gene>
<organism evidence="2">
    <name type="scientific">hydrocarbon metagenome</name>
    <dbReference type="NCBI Taxonomy" id="938273"/>
    <lineage>
        <taxon>unclassified sequences</taxon>
        <taxon>metagenomes</taxon>
        <taxon>ecological metagenomes</taxon>
    </lineage>
</organism>
<feature type="region of interest" description="Disordered" evidence="1">
    <location>
        <begin position="75"/>
        <end position="141"/>
    </location>
</feature>
<dbReference type="EMBL" id="LNQE01000846">
    <property type="protein sequence ID" value="KUG24470.1"/>
    <property type="molecule type" value="Genomic_DNA"/>
</dbReference>
<comment type="caution">
    <text evidence="2">The sequence shown here is derived from an EMBL/GenBank/DDBJ whole genome shotgun (WGS) entry which is preliminary data.</text>
</comment>
<protein>
    <submittedName>
        <fullName evidence="2">Uncharacterized protein</fullName>
    </submittedName>
</protein>
<evidence type="ECO:0000256" key="1">
    <source>
        <dbReference type="SAM" id="MobiDB-lite"/>
    </source>
</evidence>
<name>A0A0W8FUD8_9ZZZZ</name>
<evidence type="ECO:0000313" key="2">
    <source>
        <dbReference type="EMBL" id="KUG24470.1"/>
    </source>
</evidence>
<feature type="compositionally biased region" description="Basic and acidic residues" evidence="1">
    <location>
        <begin position="82"/>
        <end position="117"/>
    </location>
</feature>